<comment type="similarity">
    <text evidence="2">Belongs to the ABC transporter superfamily.</text>
</comment>
<dbReference type="SMART" id="SM00382">
    <property type="entry name" value="AAA"/>
    <property type="match status" value="1"/>
</dbReference>
<organism evidence="7 8">
    <name type="scientific">Sneathiella marina</name>
    <dbReference type="NCBI Taxonomy" id="2950108"/>
    <lineage>
        <taxon>Bacteria</taxon>
        <taxon>Pseudomonadati</taxon>
        <taxon>Pseudomonadota</taxon>
        <taxon>Alphaproteobacteria</taxon>
        <taxon>Sneathiellales</taxon>
        <taxon>Sneathiellaceae</taxon>
        <taxon>Sneathiella</taxon>
    </lineage>
</organism>
<dbReference type="SUPFAM" id="SSF52540">
    <property type="entry name" value="P-loop containing nucleoside triphosphate hydrolases"/>
    <property type="match status" value="1"/>
</dbReference>
<reference evidence="7" key="1">
    <citation type="submission" date="2022-06" db="EMBL/GenBank/DDBJ databases">
        <title>Sneathiella actinostolidae sp. nov., isolated from a sea anemonein the Western Pacific Ocean.</title>
        <authorList>
            <person name="Wei M.J."/>
        </authorList>
    </citation>
    <scope>NUCLEOTIDE SEQUENCE</scope>
    <source>
        <strain evidence="7">PHK-P5</strain>
    </source>
</reference>
<sequence>MSEEALLEVQDLKVHFGGKKLFKKSMIVHAVDGVSFSVPKGKTLGIVGESGSGKTTTALAVLRLVPITAGNVRLDDMEVSSLEKDDLRKSRRRFQMIFQDPYSSLDPRQRVGEIVREPLDLMDIGEESERDQMVRDLFVQVGLRPELTNLFPHQFSGGQRQRVGLARALSTKPDLIVCDEPVSALDVAVQAQILNLMRKLQEDLGLTYLFISHDLGVVQHLCDHVAVMYLGQIVEQADRISLFKNPQHPYTKALLSAVPKARARDGSEERIRLRGDPPSPINLPKGCRFAGRCPVALDKCHSEEPPLVDRGDGHLASCHLLD</sequence>
<dbReference type="Pfam" id="PF08352">
    <property type="entry name" value="oligo_HPY"/>
    <property type="match status" value="1"/>
</dbReference>
<dbReference type="Pfam" id="PF00005">
    <property type="entry name" value="ABC_tran"/>
    <property type="match status" value="1"/>
</dbReference>
<proteinExistence type="inferred from homology"/>
<evidence type="ECO:0000256" key="1">
    <source>
        <dbReference type="ARBA" id="ARBA00004417"/>
    </source>
</evidence>
<dbReference type="InterPro" id="IPR003593">
    <property type="entry name" value="AAA+_ATPase"/>
</dbReference>
<feature type="domain" description="ABC transporter" evidence="6">
    <location>
        <begin position="7"/>
        <end position="255"/>
    </location>
</feature>
<keyword evidence="5 7" id="KW-0067">ATP-binding</keyword>
<evidence type="ECO:0000313" key="8">
    <source>
        <dbReference type="Proteomes" id="UP001056291"/>
    </source>
</evidence>
<protein>
    <submittedName>
        <fullName evidence="7">ABC transporter ATP-binding protein</fullName>
    </submittedName>
</protein>
<evidence type="ECO:0000256" key="2">
    <source>
        <dbReference type="ARBA" id="ARBA00005417"/>
    </source>
</evidence>
<keyword evidence="8" id="KW-1185">Reference proteome</keyword>
<dbReference type="PROSITE" id="PS50893">
    <property type="entry name" value="ABC_TRANSPORTER_2"/>
    <property type="match status" value="1"/>
</dbReference>
<dbReference type="GO" id="GO:0005524">
    <property type="term" value="F:ATP binding"/>
    <property type="evidence" value="ECO:0007669"/>
    <property type="project" value="UniProtKB-KW"/>
</dbReference>
<comment type="subcellular location">
    <subcellularLocation>
        <location evidence="1">Cell inner membrane</location>
        <topology evidence="1">Peripheral membrane protein</topology>
    </subcellularLocation>
</comment>
<dbReference type="EMBL" id="CP098747">
    <property type="protein sequence ID" value="USG60882.1"/>
    <property type="molecule type" value="Genomic_DNA"/>
</dbReference>
<dbReference type="Proteomes" id="UP001056291">
    <property type="component" value="Chromosome"/>
</dbReference>
<gene>
    <name evidence="7" type="ORF">NBZ79_17125</name>
</gene>
<dbReference type="PROSITE" id="PS00211">
    <property type="entry name" value="ABC_TRANSPORTER_1"/>
    <property type="match status" value="1"/>
</dbReference>
<evidence type="ECO:0000256" key="5">
    <source>
        <dbReference type="ARBA" id="ARBA00022840"/>
    </source>
</evidence>
<dbReference type="InterPro" id="IPR050319">
    <property type="entry name" value="ABC_transp_ATP-bind"/>
</dbReference>
<keyword evidence="3" id="KW-0813">Transport</keyword>
<dbReference type="InterPro" id="IPR027417">
    <property type="entry name" value="P-loop_NTPase"/>
</dbReference>
<keyword evidence="4" id="KW-0547">Nucleotide-binding</keyword>
<evidence type="ECO:0000259" key="6">
    <source>
        <dbReference type="PROSITE" id="PS50893"/>
    </source>
</evidence>
<dbReference type="NCBIfam" id="TIGR01727">
    <property type="entry name" value="oligo_HPY"/>
    <property type="match status" value="1"/>
</dbReference>
<dbReference type="PANTHER" id="PTHR43776">
    <property type="entry name" value="TRANSPORT ATP-BINDING PROTEIN"/>
    <property type="match status" value="1"/>
</dbReference>
<dbReference type="InterPro" id="IPR013563">
    <property type="entry name" value="Oligopep_ABC_C"/>
</dbReference>
<evidence type="ECO:0000256" key="3">
    <source>
        <dbReference type="ARBA" id="ARBA00022448"/>
    </source>
</evidence>
<dbReference type="PANTHER" id="PTHR43776:SF7">
    <property type="entry name" value="D,D-DIPEPTIDE TRANSPORT ATP-BINDING PROTEIN DDPF-RELATED"/>
    <property type="match status" value="1"/>
</dbReference>
<name>A0ABY4W0Z5_9PROT</name>
<evidence type="ECO:0000256" key="4">
    <source>
        <dbReference type="ARBA" id="ARBA00022741"/>
    </source>
</evidence>
<accession>A0ABY4W0Z5</accession>
<evidence type="ECO:0000313" key="7">
    <source>
        <dbReference type="EMBL" id="USG60882.1"/>
    </source>
</evidence>
<dbReference type="InterPro" id="IPR017871">
    <property type="entry name" value="ABC_transporter-like_CS"/>
</dbReference>
<dbReference type="Gene3D" id="3.40.50.300">
    <property type="entry name" value="P-loop containing nucleotide triphosphate hydrolases"/>
    <property type="match status" value="1"/>
</dbReference>
<dbReference type="RefSeq" id="WP_251933793.1">
    <property type="nucleotide sequence ID" value="NZ_CP098747.1"/>
</dbReference>
<dbReference type="CDD" id="cd03257">
    <property type="entry name" value="ABC_NikE_OppD_transporters"/>
    <property type="match status" value="1"/>
</dbReference>
<dbReference type="InterPro" id="IPR003439">
    <property type="entry name" value="ABC_transporter-like_ATP-bd"/>
</dbReference>